<dbReference type="EMBL" id="BLXT01001278">
    <property type="protein sequence ID" value="GFN84085.1"/>
    <property type="molecule type" value="Genomic_DNA"/>
</dbReference>
<accession>A0AAV3YNV4</accession>
<keyword evidence="4" id="KW-1185">Reference proteome</keyword>
<organism evidence="3 4">
    <name type="scientific">Plakobranchus ocellatus</name>
    <dbReference type="NCBI Taxonomy" id="259542"/>
    <lineage>
        <taxon>Eukaryota</taxon>
        <taxon>Metazoa</taxon>
        <taxon>Spiralia</taxon>
        <taxon>Lophotrochozoa</taxon>
        <taxon>Mollusca</taxon>
        <taxon>Gastropoda</taxon>
        <taxon>Heterobranchia</taxon>
        <taxon>Euthyneura</taxon>
        <taxon>Panpulmonata</taxon>
        <taxon>Sacoglossa</taxon>
        <taxon>Placobranchoidea</taxon>
        <taxon>Plakobranchidae</taxon>
        <taxon>Plakobranchus</taxon>
    </lineage>
</organism>
<sequence length="168" mass="19069">MVEELSGVIHARCIKVRRGKDKFQTDTVVLTFDSPKSPNRICAGNLTFNVRPYAPLRMRFFKCQRNGNDRDSCQKTAAVCVRCGKSVHVERDCSANPHCINCRGDHSASSKTCPKFLEEQAILCYKAENGGTFGKPVRQFWLEAIKRFHPEHMLVPSNLGLERSQQRL</sequence>
<dbReference type="GO" id="GO:0003676">
    <property type="term" value="F:nucleic acid binding"/>
    <property type="evidence" value="ECO:0007669"/>
    <property type="project" value="InterPro"/>
</dbReference>
<dbReference type="GO" id="GO:0008270">
    <property type="term" value="F:zinc ion binding"/>
    <property type="evidence" value="ECO:0007669"/>
    <property type="project" value="UniProtKB-KW"/>
</dbReference>
<proteinExistence type="predicted"/>
<protein>
    <submittedName>
        <fullName evidence="3">Nucleic-acid-binding protein from mobile element jockey</fullName>
    </submittedName>
</protein>
<dbReference type="AlphaFoldDB" id="A0AAV3YNV4"/>
<dbReference type="InterPro" id="IPR001878">
    <property type="entry name" value="Znf_CCHC"/>
</dbReference>
<keyword evidence="1" id="KW-0862">Zinc</keyword>
<evidence type="ECO:0000313" key="4">
    <source>
        <dbReference type="Proteomes" id="UP000735302"/>
    </source>
</evidence>
<evidence type="ECO:0000256" key="1">
    <source>
        <dbReference type="PROSITE-ProRule" id="PRU00047"/>
    </source>
</evidence>
<evidence type="ECO:0000313" key="3">
    <source>
        <dbReference type="EMBL" id="GFN84085.1"/>
    </source>
</evidence>
<reference evidence="3 4" key="1">
    <citation type="journal article" date="2021" name="Elife">
        <title>Chloroplast acquisition without the gene transfer in kleptoplastic sea slugs, Plakobranchus ocellatus.</title>
        <authorList>
            <person name="Maeda T."/>
            <person name="Takahashi S."/>
            <person name="Yoshida T."/>
            <person name="Shimamura S."/>
            <person name="Takaki Y."/>
            <person name="Nagai Y."/>
            <person name="Toyoda A."/>
            <person name="Suzuki Y."/>
            <person name="Arimoto A."/>
            <person name="Ishii H."/>
            <person name="Satoh N."/>
            <person name="Nishiyama T."/>
            <person name="Hasebe M."/>
            <person name="Maruyama T."/>
            <person name="Minagawa J."/>
            <person name="Obokata J."/>
            <person name="Shigenobu S."/>
        </authorList>
    </citation>
    <scope>NUCLEOTIDE SEQUENCE [LARGE SCALE GENOMIC DNA]</scope>
</reference>
<gene>
    <name evidence="3" type="ORF">PoB_001059100</name>
</gene>
<dbReference type="PROSITE" id="PS50158">
    <property type="entry name" value="ZF_CCHC"/>
    <property type="match status" value="1"/>
</dbReference>
<evidence type="ECO:0000259" key="2">
    <source>
        <dbReference type="PROSITE" id="PS50158"/>
    </source>
</evidence>
<comment type="caution">
    <text evidence="3">The sequence shown here is derived from an EMBL/GenBank/DDBJ whole genome shotgun (WGS) entry which is preliminary data.</text>
</comment>
<name>A0AAV3YNV4_9GAST</name>
<keyword evidence="1" id="KW-0479">Metal-binding</keyword>
<dbReference type="Proteomes" id="UP000735302">
    <property type="component" value="Unassembled WGS sequence"/>
</dbReference>
<keyword evidence="1" id="KW-0863">Zinc-finger</keyword>
<feature type="domain" description="CCHC-type" evidence="2">
    <location>
        <begin position="80"/>
        <end position="93"/>
    </location>
</feature>